<accession>A0ABR2ZXW6</accession>
<gene>
    <name evidence="21" type="primary">ATG15_1</name>
    <name evidence="21" type="ORF">AAF712_007043</name>
</gene>
<feature type="signal peptide" evidence="19">
    <location>
        <begin position="1"/>
        <end position="27"/>
    </location>
</feature>
<evidence type="ECO:0000256" key="5">
    <source>
        <dbReference type="ARBA" id="ARBA00011137"/>
    </source>
</evidence>
<evidence type="ECO:0000256" key="3">
    <source>
        <dbReference type="ARBA" id="ARBA00004343"/>
    </source>
</evidence>
<feature type="domain" description="Fungal lipase-type" evidence="20">
    <location>
        <begin position="241"/>
        <end position="270"/>
    </location>
</feature>
<dbReference type="InterPro" id="IPR002921">
    <property type="entry name" value="Fungal_lipase-type"/>
</dbReference>
<evidence type="ECO:0000256" key="14">
    <source>
        <dbReference type="ARBA" id="ARBA00023098"/>
    </source>
</evidence>
<keyword evidence="13" id="KW-0072">Autophagy</keyword>
<comment type="caution">
    <text evidence="21">The sequence shown here is derived from an EMBL/GenBank/DDBJ whole genome shotgun (WGS) entry which is preliminary data.</text>
</comment>
<keyword evidence="14" id="KW-0443">Lipid metabolism</keyword>
<evidence type="ECO:0000256" key="8">
    <source>
        <dbReference type="ARBA" id="ARBA00022753"/>
    </source>
</evidence>
<reference evidence="21 22" key="1">
    <citation type="submission" date="2024-05" db="EMBL/GenBank/DDBJ databases">
        <title>A draft genome resource for the thread blight pathogen Marasmius tenuissimus strain MS-2.</title>
        <authorList>
            <person name="Yulfo-Soto G.E."/>
            <person name="Baruah I.K."/>
            <person name="Amoako-Attah I."/>
            <person name="Bukari Y."/>
            <person name="Meinhardt L.W."/>
            <person name="Bailey B.A."/>
            <person name="Cohen S.P."/>
        </authorList>
    </citation>
    <scope>NUCLEOTIDE SEQUENCE [LARGE SCALE GENOMIC DNA]</scope>
    <source>
        <strain evidence="21 22">MS-2</strain>
    </source>
</reference>
<proteinExistence type="inferred from homology"/>
<evidence type="ECO:0000313" key="21">
    <source>
        <dbReference type="EMBL" id="KAL0065917.1"/>
    </source>
</evidence>
<keyword evidence="22" id="KW-1185">Reference proteome</keyword>
<dbReference type="Proteomes" id="UP001437256">
    <property type="component" value="Unassembled WGS sequence"/>
</dbReference>
<keyword evidence="19" id="KW-0732">Signal</keyword>
<dbReference type="InterPro" id="IPR050805">
    <property type="entry name" value="ATG15_Lipase"/>
</dbReference>
<keyword evidence="9 21" id="KW-0378">Hydrolase</keyword>
<evidence type="ECO:0000256" key="19">
    <source>
        <dbReference type="SAM" id="SignalP"/>
    </source>
</evidence>
<dbReference type="EMBL" id="JBBXMP010000041">
    <property type="protein sequence ID" value="KAL0065917.1"/>
    <property type="molecule type" value="Genomic_DNA"/>
</dbReference>
<evidence type="ECO:0000259" key="20">
    <source>
        <dbReference type="Pfam" id="PF01764"/>
    </source>
</evidence>
<evidence type="ECO:0000256" key="16">
    <source>
        <dbReference type="ARBA" id="ARBA00023180"/>
    </source>
</evidence>
<evidence type="ECO:0000313" key="22">
    <source>
        <dbReference type="Proteomes" id="UP001437256"/>
    </source>
</evidence>
<comment type="catalytic activity">
    <reaction evidence="1">
        <text>a triacylglycerol + H2O = a diacylglycerol + a fatty acid + H(+)</text>
        <dbReference type="Rhea" id="RHEA:12044"/>
        <dbReference type="ChEBI" id="CHEBI:15377"/>
        <dbReference type="ChEBI" id="CHEBI:15378"/>
        <dbReference type="ChEBI" id="CHEBI:17855"/>
        <dbReference type="ChEBI" id="CHEBI:18035"/>
        <dbReference type="ChEBI" id="CHEBI:28868"/>
        <dbReference type="EC" id="3.1.1.3"/>
    </reaction>
</comment>
<evidence type="ECO:0000256" key="4">
    <source>
        <dbReference type="ARBA" id="ARBA00010701"/>
    </source>
</evidence>
<evidence type="ECO:0000256" key="7">
    <source>
        <dbReference type="ARBA" id="ARBA00022692"/>
    </source>
</evidence>
<evidence type="ECO:0000256" key="10">
    <source>
        <dbReference type="ARBA" id="ARBA00022963"/>
    </source>
</evidence>
<dbReference type="InterPro" id="IPR029058">
    <property type="entry name" value="AB_hydrolase_fold"/>
</dbReference>
<evidence type="ECO:0000256" key="12">
    <source>
        <dbReference type="ARBA" id="ARBA00022989"/>
    </source>
</evidence>
<evidence type="ECO:0000256" key="13">
    <source>
        <dbReference type="ARBA" id="ARBA00023006"/>
    </source>
</evidence>
<keyword evidence="10" id="KW-0442">Lipid degradation</keyword>
<comment type="subcellular location">
    <subcellularLocation>
        <location evidence="3">Endosome</location>
        <location evidence="3">Multivesicular body membrane</location>
        <topology evidence="3">Single-pass type II membrane protein</topology>
    </subcellularLocation>
    <subcellularLocation>
        <location evidence="2">Prevacuolar compartment membrane</location>
        <topology evidence="2">Single-pass type II membrane protein</topology>
    </subcellularLocation>
</comment>
<keyword evidence="16" id="KW-0325">Glycoprotein</keyword>
<protein>
    <recommendedName>
        <fullName evidence="6">triacylglycerol lipase</fullName>
        <ecNumber evidence="6">3.1.1.3</ecNumber>
    </recommendedName>
    <alternativeName>
        <fullName evidence="18">Autophagy-related protein 15</fullName>
    </alternativeName>
</protein>
<evidence type="ECO:0000256" key="15">
    <source>
        <dbReference type="ARBA" id="ARBA00023136"/>
    </source>
</evidence>
<keyword evidence="8" id="KW-0967">Endosome</keyword>
<evidence type="ECO:0000256" key="11">
    <source>
        <dbReference type="ARBA" id="ARBA00022968"/>
    </source>
</evidence>
<name>A0ABR2ZXW6_9AGAR</name>
<evidence type="ECO:0000256" key="17">
    <source>
        <dbReference type="ARBA" id="ARBA00024663"/>
    </source>
</evidence>
<dbReference type="Gene3D" id="3.40.50.1820">
    <property type="entry name" value="alpha/beta hydrolase"/>
    <property type="match status" value="1"/>
</dbReference>
<comment type="similarity">
    <text evidence="4">Belongs to the AB hydrolase superfamily. Lipase family.</text>
</comment>
<dbReference type="Pfam" id="PF01764">
    <property type="entry name" value="Lipase_3"/>
    <property type="match status" value="1"/>
</dbReference>
<dbReference type="GO" id="GO:0004806">
    <property type="term" value="F:triacylglycerol lipase activity"/>
    <property type="evidence" value="ECO:0007669"/>
    <property type="project" value="UniProtKB-EC"/>
</dbReference>
<feature type="chain" id="PRO_5046271157" description="triacylglycerol lipase" evidence="19">
    <location>
        <begin position="28"/>
        <end position="408"/>
    </location>
</feature>
<keyword evidence="15" id="KW-0472">Membrane</keyword>
<evidence type="ECO:0000256" key="18">
    <source>
        <dbReference type="ARBA" id="ARBA00029828"/>
    </source>
</evidence>
<evidence type="ECO:0000256" key="2">
    <source>
        <dbReference type="ARBA" id="ARBA00004270"/>
    </source>
</evidence>
<comment type="function">
    <text evidence="17">Lipase which is essential for lysis of subvacuolar cytoplasm to vacuole targeted bodies and intravacuolar autophagic bodies. Involved in the lysis of intravacuolar multivesicular body (MVB) vesicles. The intravacuolar membrane disintegration by ATG15 is critical to life span extension.</text>
</comment>
<dbReference type="PANTHER" id="PTHR47175:SF2">
    <property type="entry name" value="LIPASE ATG15-RELATED"/>
    <property type="match status" value="1"/>
</dbReference>
<sequence>MFPIVSLPASLSLFLSSLLWNAPQKNSQLHFQLRHTHALTNSSLIVFSDEPQSLIAETFSIDTIPIETYRPPSFTALENARLRSLKYSESESLSWTPTEVVGPDVSNREVLQLLAKMTANAYTQSTEKDWYDLGTDWNSSYPYGWEPDADGFRGHVFVSTDESAVVVSIKGTSLPWIHGGPTTKKDKINDNLLFSCCCARVGPTWSTVCGCYEGGYKCNLNCVEKSLEEKSLFYPIGTNLYRNITYKYPKANIWFVGHSLGGSLASLIGVTFGIPVVAFQAPGEQMASRRLHLPSPPSTHHVTHVINNADPIAMGVCNGISSGCATAGYAMESRCHLGKTIRYDTVGRLGWSSHVTNHGIKVVIDNVLNNETWDVPEPVPDEDDCWVSYIFTALVPTSIERCHRLQNV</sequence>
<dbReference type="EC" id="3.1.1.3" evidence="6"/>
<keyword evidence="11" id="KW-0735">Signal-anchor</keyword>
<dbReference type="CDD" id="cd00519">
    <property type="entry name" value="Lipase_3"/>
    <property type="match status" value="1"/>
</dbReference>
<dbReference type="SUPFAM" id="SSF53474">
    <property type="entry name" value="alpha/beta-Hydrolases"/>
    <property type="match status" value="1"/>
</dbReference>
<evidence type="ECO:0000256" key="9">
    <source>
        <dbReference type="ARBA" id="ARBA00022801"/>
    </source>
</evidence>
<evidence type="ECO:0000256" key="6">
    <source>
        <dbReference type="ARBA" id="ARBA00013279"/>
    </source>
</evidence>
<keyword evidence="12" id="KW-1133">Transmembrane helix</keyword>
<dbReference type="PANTHER" id="PTHR47175">
    <property type="entry name" value="LIPASE ATG15-RELATED"/>
    <property type="match status" value="1"/>
</dbReference>
<comment type="subunit">
    <text evidence="5">Binds to both phosphatidylinositol (PI) and phosphatidylinositol 3,5-bisphosphate (PIP2).</text>
</comment>
<keyword evidence="7" id="KW-0812">Transmembrane</keyword>
<organism evidence="21 22">
    <name type="scientific">Marasmius tenuissimus</name>
    <dbReference type="NCBI Taxonomy" id="585030"/>
    <lineage>
        <taxon>Eukaryota</taxon>
        <taxon>Fungi</taxon>
        <taxon>Dikarya</taxon>
        <taxon>Basidiomycota</taxon>
        <taxon>Agaricomycotina</taxon>
        <taxon>Agaricomycetes</taxon>
        <taxon>Agaricomycetidae</taxon>
        <taxon>Agaricales</taxon>
        <taxon>Marasmiineae</taxon>
        <taxon>Marasmiaceae</taxon>
        <taxon>Marasmius</taxon>
    </lineage>
</organism>
<evidence type="ECO:0000256" key="1">
    <source>
        <dbReference type="ARBA" id="ARBA00001024"/>
    </source>
</evidence>